<dbReference type="AlphaFoldDB" id="A0A523ZEX3"/>
<dbReference type="InterPro" id="IPR036388">
    <property type="entry name" value="WH-like_DNA-bd_sf"/>
</dbReference>
<name>A0A523ZEX3_UNCAE</name>
<reference evidence="1 2" key="1">
    <citation type="submission" date="2019-03" db="EMBL/GenBank/DDBJ databases">
        <title>Metabolic potential of uncultured bacteria and archaea associated with petroleum seepage in deep-sea sediments.</title>
        <authorList>
            <person name="Dong X."/>
            <person name="Hubert C."/>
        </authorList>
    </citation>
    <scope>NUCLEOTIDE SEQUENCE [LARGE SCALE GENOMIC DNA]</scope>
    <source>
        <strain evidence="1">E26_bin6</strain>
    </source>
</reference>
<evidence type="ECO:0000313" key="2">
    <source>
        <dbReference type="Proteomes" id="UP000316674"/>
    </source>
</evidence>
<sequence>MMLAKIEEDIKRLARHTIVLNFVILHRSIGIIKLSELSGFPQHQVRYSLRVLEHHNLIKPSPQGAVATARGKKFMQNLDKKIENLRKSLLDLSKLFY</sequence>
<organism evidence="1 2">
    <name type="scientific">Aerophobetes bacterium</name>
    <dbReference type="NCBI Taxonomy" id="2030807"/>
    <lineage>
        <taxon>Bacteria</taxon>
        <taxon>Candidatus Aerophobota</taxon>
    </lineage>
</organism>
<proteinExistence type="predicted"/>
<accession>A0A523ZEX3</accession>
<dbReference type="SUPFAM" id="SSF46785">
    <property type="entry name" value="Winged helix' DNA-binding domain"/>
    <property type="match status" value="1"/>
</dbReference>
<protein>
    <submittedName>
        <fullName evidence="1">Uncharacterized protein</fullName>
    </submittedName>
</protein>
<dbReference type="Gene3D" id="1.10.10.10">
    <property type="entry name" value="Winged helix-like DNA-binding domain superfamily/Winged helix DNA-binding domain"/>
    <property type="match status" value="1"/>
</dbReference>
<dbReference type="Proteomes" id="UP000316674">
    <property type="component" value="Unassembled WGS sequence"/>
</dbReference>
<dbReference type="InterPro" id="IPR036390">
    <property type="entry name" value="WH_DNA-bd_sf"/>
</dbReference>
<dbReference type="EMBL" id="SOHY01000141">
    <property type="protein sequence ID" value="TEU02341.1"/>
    <property type="molecule type" value="Genomic_DNA"/>
</dbReference>
<evidence type="ECO:0000313" key="1">
    <source>
        <dbReference type="EMBL" id="TEU02341.1"/>
    </source>
</evidence>
<comment type="caution">
    <text evidence="1">The sequence shown here is derived from an EMBL/GenBank/DDBJ whole genome shotgun (WGS) entry which is preliminary data.</text>
</comment>
<gene>
    <name evidence="1" type="ORF">E3I16_02270</name>
</gene>